<gene>
    <name evidence="2" type="ORF">O181_016018</name>
</gene>
<sequence length="73" mass="7856">MNANLDRGLPMEAAAPSRRGGTRRRLGEAEDEEGEESVEEEGYEETEVEGDLEGAPEPSESPNIALSNKPIVS</sequence>
<comment type="caution">
    <text evidence="2">The sequence shown here is derived from an EMBL/GenBank/DDBJ whole genome shotgun (WGS) entry which is preliminary data.</text>
</comment>
<evidence type="ECO:0000313" key="2">
    <source>
        <dbReference type="EMBL" id="MBW0476303.1"/>
    </source>
</evidence>
<dbReference type="EMBL" id="AVOT02004417">
    <property type="protein sequence ID" value="MBW0476303.1"/>
    <property type="molecule type" value="Genomic_DNA"/>
</dbReference>
<organism evidence="2 3">
    <name type="scientific">Austropuccinia psidii MF-1</name>
    <dbReference type="NCBI Taxonomy" id="1389203"/>
    <lineage>
        <taxon>Eukaryota</taxon>
        <taxon>Fungi</taxon>
        <taxon>Dikarya</taxon>
        <taxon>Basidiomycota</taxon>
        <taxon>Pucciniomycotina</taxon>
        <taxon>Pucciniomycetes</taxon>
        <taxon>Pucciniales</taxon>
        <taxon>Sphaerophragmiaceae</taxon>
        <taxon>Austropuccinia</taxon>
    </lineage>
</organism>
<accession>A0A9Q3GQH2</accession>
<feature type="region of interest" description="Disordered" evidence="1">
    <location>
        <begin position="1"/>
        <end position="73"/>
    </location>
</feature>
<name>A0A9Q3GQH2_9BASI</name>
<reference evidence="2" key="1">
    <citation type="submission" date="2021-03" db="EMBL/GenBank/DDBJ databases">
        <title>Draft genome sequence of rust myrtle Austropuccinia psidii MF-1, a brazilian biotype.</title>
        <authorList>
            <person name="Quecine M.C."/>
            <person name="Pachon D.M.R."/>
            <person name="Bonatelli M.L."/>
            <person name="Correr F.H."/>
            <person name="Franceschini L.M."/>
            <person name="Leite T.F."/>
            <person name="Margarido G.R.A."/>
            <person name="Almeida C.A."/>
            <person name="Ferrarezi J.A."/>
            <person name="Labate C.A."/>
        </authorList>
    </citation>
    <scope>NUCLEOTIDE SEQUENCE</scope>
    <source>
        <strain evidence="2">MF-1</strain>
    </source>
</reference>
<keyword evidence="3" id="KW-1185">Reference proteome</keyword>
<feature type="compositionally biased region" description="Acidic residues" evidence="1">
    <location>
        <begin position="29"/>
        <end position="54"/>
    </location>
</feature>
<evidence type="ECO:0000313" key="3">
    <source>
        <dbReference type="Proteomes" id="UP000765509"/>
    </source>
</evidence>
<evidence type="ECO:0000256" key="1">
    <source>
        <dbReference type="SAM" id="MobiDB-lite"/>
    </source>
</evidence>
<proteinExistence type="predicted"/>
<dbReference type="AlphaFoldDB" id="A0A9Q3GQH2"/>
<dbReference type="Proteomes" id="UP000765509">
    <property type="component" value="Unassembled WGS sequence"/>
</dbReference>
<protein>
    <submittedName>
        <fullName evidence="2">Uncharacterized protein</fullName>
    </submittedName>
</protein>